<organism evidence="2 4">
    <name type="scientific">Lobosporangium transversale</name>
    <dbReference type="NCBI Taxonomy" id="64571"/>
    <lineage>
        <taxon>Eukaryota</taxon>
        <taxon>Fungi</taxon>
        <taxon>Fungi incertae sedis</taxon>
        <taxon>Mucoromycota</taxon>
        <taxon>Mortierellomycotina</taxon>
        <taxon>Mortierellomycetes</taxon>
        <taxon>Mortierellales</taxon>
        <taxon>Mortierellaceae</taxon>
        <taxon>Lobosporangium</taxon>
    </lineage>
</organism>
<dbReference type="GeneID" id="33570754"/>
<dbReference type="Proteomes" id="UP000193648">
    <property type="component" value="Unassembled WGS sequence"/>
</dbReference>
<reference evidence="2 4" key="1">
    <citation type="submission" date="2016-07" db="EMBL/GenBank/DDBJ databases">
        <title>Pervasive Adenine N6-methylation of Active Genes in Fungi.</title>
        <authorList>
            <consortium name="DOE Joint Genome Institute"/>
            <person name="Mondo S.J."/>
            <person name="Dannebaum R.O."/>
            <person name="Kuo R.C."/>
            <person name="Labutti K."/>
            <person name="Haridas S."/>
            <person name="Kuo A."/>
            <person name="Salamov A."/>
            <person name="Ahrendt S.R."/>
            <person name="Lipzen A."/>
            <person name="Sullivan W."/>
            <person name="Andreopoulos W.B."/>
            <person name="Clum A."/>
            <person name="Lindquist E."/>
            <person name="Daum C."/>
            <person name="Ramamoorthy G.K."/>
            <person name="Gryganskyi A."/>
            <person name="Culley D."/>
            <person name="Magnuson J.K."/>
            <person name="James T.Y."/>
            <person name="O'Malley M.A."/>
            <person name="Stajich J.E."/>
            <person name="Spatafora J.W."/>
            <person name="Visel A."/>
            <person name="Grigoriev I.V."/>
        </authorList>
    </citation>
    <scope>NUCLEOTIDE SEQUENCE [LARGE SCALE GENOMIC DNA]</scope>
    <source>
        <strain evidence="2 4">NRRL 3116</strain>
    </source>
</reference>
<sequence length="283" mass="32753">MLGVHRKRTIEEIENEEDQENEESTTIFDNETTQKFEVDDLSCDSNDEVFEDSLGYETRKTKDLERLLEKRPQHVECRLIHECLYNWLSIYEMNNPSPFTLHDKLSEHWWMKSAWGVCTSLAKDIPGCFVIPGEKTIIDSSVRRNKDRESTSTHKKFGTRSDLIWRDVRLPETDWAVAEAAKAWCPQNNKYISESKFKLPRQLHDILIGRSMEVGGANELRKAIVSGLIIGGNNASTTSTMHLMAEYELAEKRFTSRKKKEGRINLSNAMLEPKVSWRNLLQS</sequence>
<keyword evidence="4" id="KW-1185">Reference proteome</keyword>
<evidence type="ECO:0000256" key="1">
    <source>
        <dbReference type="SAM" id="MobiDB-lite"/>
    </source>
</evidence>
<proteinExistence type="predicted"/>
<accession>A0A1Y2GHL0</accession>
<gene>
    <name evidence="3" type="ORF">BCR41DRAFT_397836</name>
    <name evidence="2" type="ORF">BCR41DRAFT_398176</name>
</gene>
<evidence type="ECO:0000313" key="4">
    <source>
        <dbReference type="Proteomes" id="UP000193648"/>
    </source>
</evidence>
<dbReference type="EMBL" id="MCFF01000029">
    <property type="protein sequence ID" value="ORZ11010.1"/>
    <property type="molecule type" value="Genomic_DNA"/>
</dbReference>
<protein>
    <submittedName>
        <fullName evidence="2">Uncharacterized protein</fullName>
    </submittedName>
</protein>
<name>A0A1Y2GHL0_9FUNG</name>
<dbReference type="AlphaFoldDB" id="A0A1Y2GHL0"/>
<dbReference type="EMBL" id="MCFF01000027">
    <property type="protein sequence ID" value="ORZ11683.1"/>
    <property type="molecule type" value="Genomic_DNA"/>
</dbReference>
<evidence type="ECO:0000313" key="2">
    <source>
        <dbReference type="EMBL" id="ORZ11010.1"/>
    </source>
</evidence>
<dbReference type="RefSeq" id="XP_021879780.1">
    <property type="nucleotide sequence ID" value="XM_022028911.1"/>
</dbReference>
<feature type="region of interest" description="Disordered" evidence="1">
    <location>
        <begin position="1"/>
        <end position="31"/>
    </location>
</feature>
<comment type="caution">
    <text evidence="2">The sequence shown here is derived from an EMBL/GenBank/DDBJ whole genome shotgun (WGS) entry which is preliminary data.</text>
</comment>
<dbReference type="InParanoid" id="A0A1Y2GHL0"/>
<evidence type="ECO:0000313" key="3">
    <source>
        <dbReference type="EMBL" id="ORZ11683.1"/>
    </source>
</evidence>
<feature type="compositionally biased region" description="Acidic residues" evidence="1">
    <location>
        <begin position="12"/>
        <end position="23"/>
    </location>
</feature>
<dbReference type="OrthoDB" id="5340906at2759"/>